<dbReference type="InterPro" id="IPR036259">
    <property type="entry name" value="MFS_trans_sf"/>
</dbReference>
<evidence type="ECO:0000256" key="1">
    <source>
        <dbReference type="SAM" id="MobiDB-lite"/>
    </source>
</evidence>
<feature type="transmembrane region" description="Helical" evidence="2">
    <location>
        <begin position="85"/>
        <end position="104"/>
    </location>
</feature>
<dbReference type="InterPro" id="IPR011701">
    <property type="entry name" value="MFS"/>
</dbReference>
<dbReference type="Gene3D" id="1.20.1250.20">
    <property type="entry name" value="MFS general substrate transporter like domains"/>
    <property type="match status" value="1"/>
</dbReference>
<protein>
    <recommendedName>
        <fullName evidence="3">Major facilitator superfamily (MFS) profile domain-containing protein</fullName>
    </recommendedName>
</protein>
<feature type="compositionally biased region" description="Basic and acidic residues" evidence="1">
    <location>
        <begin position="221"/>
        <end position="230"/>
    </location>
</feature>
<feature type="transmembrane region" description="Helical" evidence="2">
    <location>
        <begin position="243"/>
        <end position="262"/>
    </location>
</feature>
<comment type="caution">
    <text evidence="4">The sequence shown here is derived from an EMBL/GenBank/DDBJ whole genome shotgun (WGS) entry which is preliminary data.</text>
</comment>
<proteinExistence type="predicted"/>
<dbReference type="PANTHER" id="PTHR23518:SF2">
    <property type="entry name" value="MAJOR FACILITATOR SUPERFAMILY TRANSPORTER"/>
    <property type="match status" value="1"/>
</dbReference>
<evidence type="ECO:0000259" key="3">
    <source>
        <dbReference type="PROSITE" id="PS50850"/>
    </source>
</evidence>
<dbReference type="EMBL" id="BARS01020708">
    <property type="protein sequence ID" value="GAG10477.1"/>
    <property type="molecule type" value="Genomic_DNA"/>
</dbReference>
<dbReference type="SUPFAM" id="SSF103473">
    <property type="entry name" value="MFS general substrate transporter"/>
    <property type="match status" value="1"/>
</dbReference>
<dbReference type="AlphaFoldDB" id="X0VH23"/>
<reference evidence="4" key="1">
    <citation type="journal article" date="2014" name="Front. Microbiol.">
        <title>High frequency of phylogenetically diverse reductive dehalogenase-homologous genes in deep subseafloor sedimentary metagenomes.</title>
        <authorList>
            <person name="Kawai M."/>
            <person name="Futagami T."/>
            <person name="Toyoda A."/>
            <person name="Takaki Y."/>
            <person name="Nishi S."/>
            <person name="Hori S."/>
            <person name="Arai W."/>
            <person name="Tsubouchi T."/>
            <person name="Morono Y."/>
            <person name="Uchiyama I."/>
            <person name="Ito T."/>
            <person name="Fujiyama A."/>
            <person name="Inagaki F."/>
            <person name="Takami H."/>
        </authorList>
    </citation>
    <scope>NUCLEOTIDE SEQUENCE</scope>
    <source>
        <strain evidence="4">Expedition CK06-06</strain>
    </source>
</reference>
<organism evidence="4">
    <name type="scientific">marine sediment metagenome</name>
    <dbReference type="NCBI Taxonomy" id="412755"/>
    <lineage>
        <taxon>unclassified sequences</taxon>
        <taxon>metagenomes</taxon>
        <taxon>ecological metagenomes</taxon>
    </lineage>
</organism>
<dbReference type="PANTHER" id="PTHR23518">
    <property type="entry name" value="C-METHYLTRANSFERASE"/>
    <property type="match status" value="1"/>
</dbReference>
<feature type="transmembrane region" description="Helical" evidence="2">
    <location>
        <begin position="181"/>
        <end position="201"/>
    </location>
</feature>
<keyword evidence="2" id="KW-0812">Transmembrane</keyword>
<gene>
    <name evidence="4" type="ORF">S01H1_33360</name>
</gene>
<keyword evidence="2" id="KW-1133">Transmembrane helix</keyword>
<dbReference type="CDD" id="cd17370">
    <property type="entry name" value="MFS_MJ1317_like"/>
    <property type="match status" value="1"/>
</dbReference>
<evidence type="ECO:0000313" key="4">
    <source>
        <dbReference type="EMBL" id="GAG10477.1"/>
    </source>
</evidence>
<name>X0VH23_9ZZZZ</name>
<dbReference type="InterPro" id="IPR020846">
    <property type="entry name" value="MFS_dom"/>
</dbReference>
<feature type="non-terminal residue" evidence="4">
    <location>
        <position position="1"/>
    </location>
</feature>
<accession>X0VH23</accession>
<sequence>NRDIGAKNDQPGPLPRNVWVVTLTSFLTDISSEMLINLLPLFLFSVLGVRTAFIGLIEGVAEAVSSLVKMTSGWLSDRLRMRKPLAVLGYAVSTLAKPFLYVATSWGAVLGVRFADRIGKGLRTAPRDALIADSIPESRRGFAFGLHRAGDTAGAVVGIGMAIAIILVSQRGAAELSRETFQTVVLISIIPAVLAVITLAVGAQEIKPGTGIGSEQGSEPLEEKKEEKSRGGLMSTNRLFRNYILIMALFTLGNSSDAFLILRAKTTGLSVV</sequence>
<feature type="domain" description="Major facilitator superfamily (MFS) profile" evidence="3">
    <location>
        <begin position="17"/>
        <end position="272"/>
    </location>
</feature>
<dbReference type="PROSITE" id="PS50850">
    <property type="entry name" value="MFS"/>
    <property type="match status" value="1"/>
</dbReference>
<dbReference type="Pfam" id="PF07690">
    <property type="entry name" value="MFS_1"/>
    <property type="match status" value="1"/>
</dbReference>
<evidence type="ECO:0000256" key="2">
    <source>
        <dbReference type="SAM" id="Phobius"/>
    </source>
</evidence>
<feature type="transmembrane region" description="Helical" evidence="2">
    <location>
        <begin position="152"/>
        <end position="169"/>
    </location>
</feature>
<feature type="transmembrane region" description="Helical" evidence="2">
    <location>
        <begin position="41"/>
        <end position="64"/>
    </location>
</feature>
<feature type="region of interest" description="Disordered" evidence="1">
    <location>
        <begin position="210"/>
        <end position="230"/>
    </location>
</feature>
<keyword evidence="2" id="KW-0472">Membrane</keyword>
<dbReference type="GO" id="GO:0022857">
    <property type="term" value="F:transmembrane transporter activity"/>
    <property type="evidence" value="ECO:0007669"/>
    <property type="project" value="InterPro"/>
</dbReference>
<feature type="non-terminal residue" evidence="4">
    <location>
        <position position="272"/>
    </location>
</feature>